<dbReference type="InterPro" id="IPR036291">
    <property type="entry name" value="NAD(P)-bd_dom_sf"/>
</dbReference>
<dbReference type="PANTHER" id="PTHR24321">
    <property type="entry name" value="DEHYDROGENASES, SHORT CHAIN"/>
    <property type="match status" value="1"/>
</dbReference>
<dbReference type="Pfam" id="PF13561">
    <property type="entry name" value="adh_short_C2"/>
    <property type="match status" value="1"/>
</dbReference>
<reference evidence="4" key="1">
    <citation type="journal article" date="2019" name="Int. J. Syst. Evol. Microbiol.">
        <title>The Global Catalogue of Microorganisms (GCM) 10K type strain sequencing project: providing services to taxonomists for standard genome sequencing and annotation.</title>
        <authorList>
            <consortium name="The Broad Institute Genomics Platform"/>
            <consortium name="The Broad Institute Genome Sequencing Center for Infectious Disease"/>
            <person name="Wu L."/>
            <person name="Ma J."/>
        </authorList>
    </citation>
    <scope>NUCLEOTIDE SEQUENCE [LARGE SCALE GENOMIC DNA]</scope>
    <source>
        <strain evidence="4">JCM 18304</strain>
    </source>
</reference>
<organism evidence="3 4">
    <name type="scientific">Rugosimonospora acidiphila</name>
    <dbReference type="NCBI Taxonomy" id="556531"/>
    <lineage>
        <taxon>Bacteria</taxon>
        <taxon>Bacillati</taxon>
        <taxon>Actinomycetota</taxon>
        <taxon>Actinomycetes</taxon>
        <taxon>Micromonosporales</taxon>
        <taxon>Micromonosporaceae</taxon>
        <taxon>Rugosimonospora</taxon>
    </lineage>
</organism>
<dbReference type="CDD" id="cd05233">
    <property type="entry name" value="SDR_c"/>
    <property type="match status" value="1"/>
</dbReference>
<dbReference type="Gene3D" id="3.40.50.720">
    <property type="entry name" value="NAD(P)-binding Rossmann-like Domain"/>
    <property type="match status" value="1"/>
</dbReference>
<keyword evidence="4" id="KW-1185">Reference proteome</keyword>
<comment type="similarity">
    <text evidence="1">Belongs to the short-chain dehydrogenases/reductases (SDR) family.</text>
</comment>
<dbReference type="InterPro" id="IPR002347">
    <property type="entry name" value="SDR_fam"/>
</dbReference>
<evidence type="ECO:0000313" key="4">
    <source>
        <dbReference type="Proteomes" id="UP001501570"/>
    </source>
</evidence>
<proteinExistence type="inferred from homology"/>
<dbReference type="SUPFAM" id="SSF51735">
    <property type="entry name" value="NAD(P)-binding Rossmann-fold domains"/>
    <property type="match status" value="1"/>
</dbReference>
<dbReference type="PANTHER" id="PTHR24321:SF14">
    <property type="entry name" value="SHORT-CHAIN TYPE DEHYDROGENASE_REDUCTASE BLR2146-RELATED"/>
    <property type="match status" value="1"/>
</dbReference>
<dbReference type="PRINTS" id="PR00081">
    <property type="entry name" value="GDHRDH"/>
</dbReference>
<dbReference type="EMBL" id="BAABJQ010000021">
    <property type="protein sequence ID" value="GAA5194293.1"/>
    <property type="molecule type" value="Genomic_DNA"/>
</dbReference>
<name>A0ABP9SCU3_9ACTN</name>
<keyword evidence="2" id="KW-0560">Oxidoreductase</keyword>
<evidence type="ECO:0000256" key="2">
    <source>
        <dbReference type="ARBA" id="ARBA00023002"/>
    </source>
</evidence>
<dbReference type="Proteomes" id="UP001501570">
    <property type="component" value="Unassembled WGS sequence"/>
</dbReference>
<evidence type="ECO:0000313" key="3">
    <source>
        <dbReference type="EMBL" id="GAA5194293.1"/>
    </source>
</evidence>
<comment type="caution">
    <text evidence="3">The sequence shown here is derived from an EMBL/GenBank/DDBJ whole genome shotgun (WGS) entry which is preliminary data.</text>
</comment>
<evidence type="ECO:0000256" key="1">
    <source>
        <dbReference type="ARBA" id="ARBA00006484"/>
    </source>
</evidence>
<sequence>MVPDQGSFRSPTGRFVGRGALVTAGAAGIGEAVVRRLHAEGATVVVADVDAVAGAALAAELGERAAFVACDVSRQEDWAGAVDAARALGGGIDVLVSNAAFQPAGAAHELSPLLWARAIEVGLTGAYLGLRACLADLLERGGSMVLTSSVHALFGLPGNPAYASVKGALTALGRQLAVEYGPAMRVNTVLPGPILTRAWDGIDENLRRASVEETVLKRFGRPDEVAAAIAFLASGDASFITGASLVIDGGWSITKASA</sequence>
<protein>
    <submittedName>
        <fullName evidence="3">SDR family oxidoreductase</fullName>
    </submittedName>
</protein>
<gene>
    <name evidence="3" type="ORF">GCM10023322_58300</name>
</gene>
<accession>A0ABP9SCU3</accession>
<dbReference type="RefSeq" id="WP_345634975.1">
    <property type="nucleotide sequence ID" value="NZ_BAABJQ010000021.1"/>
</dbReference>